<evidence type="ECO:0000256" key="4">
    <source>
        <dbReference type="SAM" id="SignalP"/>
    </source>
</evidence>
<gene>
    <name evidence="6" type="ORF">HUJ06_011076</name>
</gene>
<evidence type="ECO:0000256" key="3">
    <source>
        <dbReference type="ARBA" id="ARBA00022737"/>
    </source>
</evidence>
<evidence type="ECO:0000313" key="6">
    <source>
        <dbReference type="EMBL" id="DAD32225.1"/>
    </source>
</evidence>
<feature type="signal peptide" evidence="4">
    <location>
        <begin position="1"/>
        <end position="29"/>
    </location>
</feature>
<evidence type="ECO:0000256" key="1">
    <source>
        <dbReference type="ARBA" id="ARBA00022614"/>
    </source>
</evidence>
<dbReference type="PANTHER" id="PTHR48060:SF24">
    <property type="entry name" value="NON-SPECIFIC SERINE_THREONINE PROTEIN KINASE"/>
    <property type="match status" value="1"/>
</dbReference>
<feature type="chain" id="PRO_5033035476" description="Leucine-rich repeat-containing N-terminal plant-type domain-containing protein" evidence="4">
    <location>
        <begin position="30"/>
        <end position="123"/>
    </location>
</feature>
<keyword evidence="2 4" id="KW-0732">Signal</keyword>
<dbReference type="Pfam" id="PF08263">
    <property type="entry name" value="LRRNT_2"/>
    <property type="match status" value="1"/>
</dbReference>
<evidence type="ECO:0000256" key="2">
    <source>
        <dbReference type="ARBA" id="ARBA00022729"/>
    </source>
</evidence>
<dbReference type="EMBL" id="DUZY01000003">
    <property type="protein sequence ID" value="DAD32225.1"/>
    <property type="molecule type" value="Genomic_DNA"/>
</dbReference>
<feature type="domain" description="Leucine-rich repeat-containing N-terminal plant-type" evidence="5">
    <location>
        <begin position="34"/>
        <end position="77"/>
    </location>
</feature>
<keyword evidence="1" id="KW-0433">Leucine-rich repeat</keyword>
<dbReference type="SUPFAM" id="SSF52058">
    <property type="entry name" value="L domain-like"/>
    <property type="match status" value="1"/>
</dbReference>
<keyword evidence="7" id="KW-1185">Reference proteome</keyword>
<dbReference type="InterPro" id="IPR013210">
    <property type="entry name" value="LRR_N_plant-typ"/>
</dbReference>
<keyword evidence="3" id="KW-0677">Repeat</keyword>
<evidence type="ECO:0000313" key="7">
    <source>
        <dbReference type="Proteomes" id="UP000607653"/>
    </source>
</evidence>
<accession>A0A822YMI0</accession>
<dbReference type="InterPro" id="IPR053211">
    <property type="entry name" value="DNA_repair-toleration"/>
</dbReference>
<name>A0A822YMI0_NELNU</name>
<comment type="caution">
    <text evidence="6">The sequence shown here is derived from an EMBL/GenBank/DDBJ whole genome shotgun (WGS) entry which is preliminary data.</text>
</comment>
<evidence type="ECO:0000259" key="5">
    <source>
        <dbReference type="Pfam" id="PF08263"/>
    </source>
</evidence>
<dbReference type="PANTHER" id="PTHR48060">
    <property type="entry name" value="DNA DAMAGE-REPAIR/TOLERATION PROTEIN DRT100"/>
    <property type="match status" value="1"/>
</dbReference>
<protein>
    <recommendedName>
        <fullName evidence="5">Leucine-rich repeat-containing N-terminal plant-type domain-containing protein</fullName>
    </recommendedName>
</protein>
<dbReference type="Proteomes" id="UP000607653">
    <property type="component" value="Unassembled WGS sequence"/>
</dbReference>
<dbReference type="InterPro" id="IPR032675">
    <property type="entry name" value="LRR_dom_sf"/>
</dbReference>
<proteinExistence type="predicted"/>
<dbReference type="AlphaFoldDB" id="A0A822YMI0"/>
<dbReference type="Gene3D" id="3.80.10.10">
    <property type="entry name" value="Ribonuclease Inhibitor"/>
    <property type="match status" value="1"/>
</dbReference>
<sequence length="123" mass="13335">MTIPILEQHYSFLIVSAVWVLLVVSISEAGTWSESQALVRWKASLRSRDTLGTWTMTKNPDTSTDSSPCNWLGITCNAAGSVIQLSLTSANISGTLNNFGFSLLPNLVHLDLSNNDLDGLIPN</sequence>
<reference evidence="6 7" key="1">
    <citation type="journal article" date="2020" name="Mol. Biol. Evol.">
        <title>Distinct Expression and Methylation Patterns for Genes with Different Fates following a Single Whole-Genome Duplication in Flowering Plants.</title>
        <authorList>
            <person name="Shi T."/>
            <person name="Rahmani R.S."/>
            <person name="Gugger P.F."/>
            <person name="Wang M."/>
            <person name="Li H."/>
            <person name="Zhang Y."/>
            <person name="Li Z."/>
            <person name="Wang Q."/>
            <person name="Van de Peer Y."/>
            <person name="Marchal K."/>
            <person name="Chen J."/>
        </authorList>
    </citation>
    <scope>NUCLEOTIDE SEQUENCE [LARGE SCALE GENOMIC DNA]</scope>
    <source>
        <tissue evidence="6">Leaf</tissue>
    </source>
</reference>
<organism evidence="6 7">
    <name type="scientific">Nelumbo nucifera</name>
    <name type="common">Sacred lotus</name>
    <dbReference type="NCBI Taxonomy" id="4432"/>
    <lineage>
        <taxon>Eukaryota</taxon>
        <taxon>Viridiplantae</taxon>
        <taxon>Streptophyta</taxon>
        <taxon>Embryophyta</taxon>
        <taxon>Tracheophyta</taxon>
        <taxon>Spermatophyta</taxon>
        <taxon>Magnoliopsida</taxon>
        <taxon>Proteales</taxon>
        <taxon>Nelumbonaceae</taxon>
        <taxon>Nelumbo</taxon>
    </lineage>
</organism>